<comment type="catalytic activity">
    <reaction evidence="1">
        <text>a phosphate monoester + H2O = an alcohol + phosphate</text>
        <dbReference type="Rhea" id="RHEA:15017"/>
        <dbReference type="ChEBI" id="CHEBI:15377"/>
        <dbReference type="ChEBI" id="CHEBI:30879"/>
        <dbReference type="ChEBI" id="CHEBI:43474"/>
        <dbReference type="ChEBI" id="CHEBI:67140"/>
        <dbReference type="EC" id="3.1.3.2"/>
    </reaction>
</comment>
<evidence type="ECO:0000313" key="8">
    <source>
        <dbReference type="Proteomes" id="UP000050794"/>
    </source>
</evidence>
<evidence type="ECO:0000256" key="4">
    <source>
        <dbReference type="ARBA" id="ARBA00022801"/>
    </source>
</evidence>
<protein>
    <recommendedName>
        <fullName evidence="2">acid phosphatase</fullName>
        <ecNumber evidence="2">3.1.3.2</ecNumber>
    </recommendedName>
</protein>
<dbReference type="PANTHER" id="PTHR11567">
    <property type="entry name" value="ACID PHOSPHATASE-RELATED"/>
    <property type="match status" value="1"/>
</dbReference>
<evidence type="ECO:0000313" key="9">
    <source>
        <dbReference type="WBParaSite" id="TCNE_0001428601-mRNA-1"/>
    </source>
</evidence>
<organism evidence="8 9">
    <name type="scientific">Toxocara canis</name>
    <name type="common">Canine roundworm</name>
    <dbReference type="NCBI Taxonomy" id="6265"/>
    <lineage>
        <taxon>Eukaryota</taxon>
        <taxon>Metazoa</taxon>
        <taxon>Ecdysozoa</taxon>
        <taxon>Nematoda</taxon>
        <taxon>Chromadorea</taxon>
        <taxon>Rhabditida</taxon>
        <taxon>Spirurina</taxon>
        <taxon>Ascaridomorpha</taxon>
        <taxon>Ascaridoidea</taxon>
        <taxon>Toxocaridae</taxon>
        <taxon>Toxocara</taxon>
    </lineage>
</organism>
<reference evidence="7 8" key="2">
    <citation type="submission" date="2018-11" db="EMBL/GenBank/DDBJ databases">
        <authorList>
            <consortium name="Pathogen Informatics"/>
        </authorList>
    </citation>
    <scope>NUCLEOTIDE SEQUENCE [LARGE SCALE GENOMIC DNA]</scope>
</reference>
<name>A0A183V0L6_TOXCA</name>
<keyword evidence="5" id="KW-1015">Disulfide bond</keyword>
<dbReference type="InterPro" id="IPR029033">
    <property type="entry name" value="His_PPase_superfam"/>
</dbReference>
<evidence type="ECO:0000256" key="6">
    <source>
        <dbReference type="ARBA" id="ARBA00023180"/>
    </source>
</evidence>
<dbReference type="GO" id="GO:0003993">
    <property type="term" value="F:acid phosphatase activity"/>
    <property type="evidence" value="ECO:0007669"/>
    <property type="project" value="UniProtKB-EC"/>
</dbReference>
<evidence type="ECO:0000313" key="7">
    <source>
        <dbReference type="EMBL" id="VDM45607.1"/>
    </source>
</evidence>
<dbReference type="Gene3D" id="3.40.50.1240">
    <property type="entry name" value="Phosphoglycerate mutase-like"/>
    <property type="match status" value="1"/>
</dbReference>
<reference evidence="9" key="1">
    <citation type="submission" date="2016-06" db="UniProtKB">
        <authorList>
            <consortium name="WormBaseParasite"/>
        </authorList>
    </citation>
    <scope>IDENTIFICATION</scope>
</reference>
<gene>
    <name evidence="7" type="ORF">TCNE_LOCUS14286</name>
</gene>
<dbReference type="SUPFAM" id="SSF53254">
    <property type="entry name" value="Phosphoglycerate mutase-like"/>
    <property type="match status" value="1"/>
</dbReference>
<dbReference type="InterPro" id="IPR050645">
    <property type="entry name" value="Histidine_acid_phosphatase"/>
</dbReference>
<sequence length="252" mass="28516">MTATLAVKARASSWKLTHVYKKLLNEVNHTGYAYHVLDVLDCMKANGYELPGWVDQKLHSDLVYLSWVGLEKMFGLAFQPDDRLKKMRAGGILRQIMRELEAKRNCWLRGNSNAKCAIKLHLLSAHDITIVGAAANFKNYTGILGRKVPYVGYGANLAFELWQVGGKLKVKVMYANNHLAIPVTVTRFLDGCYDSPFFCDYSIFARNARTLYFDNIEERCVHVDRSYKTGELPSASKLNAYFNGDLSALFDK</sequence>
<dbReference type="WBParaSite" id="TCNE_0001428601-mRNA-1">
    <property type="protein sequence ID" value="TCNE_0001428601-mRNA-1"/>
    <property type="gene ID" value="TCNE_0001428601"/>
</dbReference>
<keyword evidence="6" id="KW-0325">Glycoprotein</keyword>
<evidence type="ECO:0000256" key="5">
    <source>
        <dbReference type="ARBA" id="ARBA00023157"/>
    </source>
</evidence>
<evidence type="ECO:0000256" key="3">
    <source>
        <dbReference type="ARBA" id="ARBA00022729"/>
    </source>
</evidence>
<keyword evidence="4" id="KW-0378">Hydrolase</keyword>
<evidence type="ECO:0000256" key="2">
    <source>
        <dbReference type="ARBA" id="ARBA00012646"/>
    </source>
</evidence>
<keyword evidence="8" id="KW-1185">Reference proteome</keyword>
<dbReference type="EC" id="3.1.3.2" evidence="2"/>
<proteinExistence type="predicted"/>
<keyword evidence="3" id="KW-0732">Signal</keyword>
<dbReference type="Proteomes" id="UP000050794">
    <property type="component" value="Unassembled WGS sequence"/>
</dbReference>
<accession>A0A183V0L6</accession>
<dbReference type="EMBL" id="UYWY01022168">
    <property type="protein sequence ID" value="VDM45607.1"/>
    <property type="molecule type" value="Genomic_DNA"/>
</dbReference>
<dbReference type="PANTHER" id="PTHR11567:SF211">
    <property type="entry name" value="PROSTATIC ACID PHOSPHATASE"/>
    <property type="match status" value="1"/>
</dbReference>
<dbReference type="AlphaFoldDB" id="A0A183V0L6"/>
<evidence type="ECO:0000256" key="1">
    <source>
        <dbReference type="ARBA" id="ARBA00000032"/>
    </source>
</evidence>